<feature type="domain" description="ABC transporter" evidence="3">
    <location>
        <begin position="8"/>
        <end position="45"/>
    </location>
</feature>
<dbReference type="PANTHER" id="PTHR24223:SF453">
    <property type="entry name" value="ABC TRANSPORTER"/>
    <property type="match status" value="1"/>
</dbReference>
<reference evidence="4 5" key="1">
    <citation type="submission" date="2020-02" db="EMBL/GenBank/DDBJ databases">
        <title>Draft genome sequence of Haematococcus lacustris strain NIES-144.</title>
        <authorList>
            <person name="Morimoto D."/>
            <person name="Nakagawa S."/>
            <person name="Yoshida T."/>
            <person name="Sawayama S."/>
        </authorList>
    </citation>
    <scope>NUCLEOTIDE SEQUENCE [LARGE SCALE GENOMIC DNA]</scope>
    <source>
        <strain evidence="4 5">NIES-144</strain>
    </source>
</reference>
<dbReference type="InterPro" id="IPR050173">
    <property type="entry name" value="ABC_transporter_C-like"/>
</dbReference>
<comment type="caution">
    <text evidence="4">The sequence shown here is derived from an EMBL/GenBank/DDBJ whole genome shotgun (WGS) entry which is preliminary data.</text>
</comment>
<dbReference type="AlphaFoldDB" id="A0A699Z5H8"/>
<dbReference type="PANTHER" id="PTHR24223">
    <property type="entry name" value="ATP-BINDING CASSETTE SUB-FAMILY C"/>
    <property type="match status" value="1"/>
</dbReference>
<evidence type="ECO:0000259" key="3">
    <source>
        <dbReference type="Pfam" id="PF00005"/>
    </source>
</evidence>
<sequence length="126" mass="13162">MAAGGLHAKVAEAGDNLSVGQRQLFCLARALLQRAVVLALDEATANVDRGTDELIQGALRDFAHAGGSGRVLLVIAHRIDTVMDTDHLLLLHAGRLHEQGNPQQLAQVSGGAFAAMVAAAKGSRQH</sequence>
<organism evidence="4 5">
    <name type="scientific">Haematococcus lacustris</name>
    <name type="common">Green alga</name>
    <name type="synonym">Haematococcus pluvialis</name>
    <dbReference type="NCBI Taxonomy" id="44745"/>
    <lineage>
        <taxon>Eukaryota</taxon>
        <taxon>Viridiplantae</taxon>
        <taxon>Chlorophyta</taxon>
        <taxon>core chlorophytes</taxon>
        <taxon>Chlorophyceae</taxon>
        <taxon>CS clade</taxon>
        <taxon>Chlamydomonadales</taxon>
        <taxon>Haematococcaceae</taxon>
        <taxon>Haematococcus</taxon>
    </lineage>
</organism>
<dbReference type="InterPro" id="IPR027417">
    <property type="entry name" value="P-loop_NTPase"/>
</dbReference>
<protein>
    <recommendedName>
        <fullName evidence="3">ABC transporter domain-containing protein</fullName>
    </recommendedName>
</protein>
<dbReference type="EMBL" id="BLLF01000714">
    <property type="protein sequence ID" value="GFH14339.1"/>
    <property type="molecule type" value="Genomic_DNA"/>
</dbReference>
<dbReference type="Gene3D" id="3.40.50.300">
    <property type="entry name" value="P-loop containing nucleotide triphosphate hydrolases"/>
    <property type="match status" value="1"/>
</dbReference>
<accession>A0A699Z5H8</accession>
<proteinExistence type="predicted"/>
<dbReference type="SUPFAM" id="SSF52540">
    <property type="entry name" value="P-loop containing nucleoside triphosphate hydrolases"/>
    <property type="match status" value="1"/>
</dbReference>
<keyword evidence="5" id="KW-1185">Reference proteome</keyword>
<dbReference type="GO" id="GO:0005524">
    <property type="term" value="F:ATP binding"/>
    <property type="evidence" value="ECO:0007669"/>
    <property type="project" value="UniProtKB-KW"/>
</dbReference>
<evidence type="ECO:0000256" key="2">
    <source>
        <dbReference type="ARBA" id="ARBA00022840"/>
    </source>
</evidence>
<gene>
    <name evidence="4" type="ORF">HaLaN_10370</name>
</gene>
<dbReference type="Proteomes" id="UP000485058">
    <property type="component" value="Unassembled WGS sequence"/>
</dbReference>
<evidence type="ECO:0000313" key="4">
    <source>
        <dbReference type="EMBL" id="GFH14339.1"/>
    </source>
</evidence>
<keyword evidence="1" id="KW-0547">Nucleotide-binding</keyword>
<dbReference type="GO" id="GO:0016020">
    <property type="term" value="C:membrane"/>
    <property type="evidence" value="ECO:0007669"/>
    <property type="project" value="TreeGrafter"/>
</dbReference>
<keyword evidence="2" id="KW-0067">ATP-binding</keyword>
<evidence type="ECO:0000313" key="5">
    <source>
        <dbReference type="Proteomes" id="UP000485058"/>
    </source>
</evidence>
<dbReference type="InterPro" id="IPR003439">
    <property type="entry name" value="ABC_transporter-like_ATP-bd"/>
</dbReference>
<dbReference type="Pfam" id="PF00005">
    <property type="entry name" value="ABC_tran"/>
    <property type="match status" value="1"/>
</dbReference>
<dbReference type="GO" id="GO:0016887">
    <property type="term" value="F:ATP hydrolysis activity"/>
    <property type="evidence" value="ECO:0007669"/>
    <property type="project" value="InterPro"/>
</dbReference>
<dbReference type="GO" id="GO:0042626">
    <property type="term" value="F:ATPase-coupled transmembrane transporter activity"/>
    <property type="evidence" value="ECO:0007669"/>
    <property type="project" value="TreeGrafter"/>
</dbReference>
<name>A0A699Z5H8_HAELA</name>
<evidence type="ECO:0000256" key="1">
    <source>
        <dbReference type="ARBA" id="ARBA00022741"/>
    </source>
</evidence>